<gene>
    <name evidence="1" type="ORF">ENL21_04685</name>
</gene>
<dbReference type="EMBL" id="DRTD01000349">
    <property type="protein sequence ID" value="HHE55055.1"/>
    <property type="molecule type" value="Genomic_DNA"/>
</dbReference>
<comment type="caution">
    <text evidence="1">The sequence shown here is derived from an EMBL/GenBank/DDBJ whole genome shotgun (WGS) entry which is preliminary data.</text>
</comment>
<name>A0A7V5H3W6_CALAY</name>
<reference evidence="1" key="1">
    <citation type="journal article" date="2020" name="mSystems">
        <title>Genome- and Community-Level Interaction Insights into Carbon Utilization and Element Cycling Functions of Hydrothermarchaeota in Hydrothermal Sediment.</title>
        <authorList>
            <person name="Zhou Z."/>
            <person name="Liu Y."/>
            <person name="Xu W."/>
            <person name="Pan J."/>
            <person name="Luo Z.H."/>
            <person name="Li M."/>
        </authorList>
    </citation>
    <scope>NUCLEOTIDE SEQUENCE [LARGE SCALE GENOMIC DNA]</scope>
    <source>
        <strain evidence="1">HyVt-76</strain>
    </source>
</reference>
<dbReference type="AlphaFoldDB" id="A0A7V5H3W6"/>
<sequence>MKNLRAIKNESVLDVHDHTGDADCIFFNNQWHLFFDDGPHLHYRLGHAVTSADGFPYKWKLENDFFGPYNPEQGQRWDDDDEQGNRFGTGDADLALEDLTLYMVYERPIGIAYRTLTEVFDDRDQSVQIRFWYDNNGDGQADAKSSWQALRAGKVKLPLPGRKAKQLRIELRLKSSQKAESPLLRSLKLL</sequence>
<dbReference type="Proteomes" id="UP000886111">
    <property type="component" value="Unassembled WGS sequence"/>
</dbReference>
<organism evidence="1">
    <name type="scientific">Caldithrix abyssi</name>
    <dbReference type="NCBI Taxonomy" id="187145"/>
    <lineage>
        <taxon>Bacteria</taxon>
        <taxon>Pseudomonadati</taxon>
        <taxon>Calditrichota</taxon>
        <taxon>Calditrichia</taxon>
        <taxon>Calditrichales</taxon>
        <taxon>Calditrichaceae</taxon>
        <taxon>Caldithrix</taxon>
    </lineage>
</organism>
<proteinExistence type="predicted"/>
<protein>
    <submittedName>
        <fullName evidence="1">Uncharacterized protein</fullName>
    </submittedName>
</protein>
<evidence type="ECO:0000313" key="1">
    <source>
        <dbReference type="EMBL" id="HHE55055.1"/>
    </source>
</evidence>
<accession>A0A7V5H3W6</accession>